<sequence>MSGDLAVSPLVRHARRLSPLLAKHAAETELAGDIAPPCLALMKEAGMFSMLAPRAAWGPDSGLPAVVEALVELGRGCGSTAWVAMILSGGCALVSLLDDEVCDEVWGGDPHAAVATVTSPSGVARKVSFGWHVSGRWQPASGVRHAQWVLVGTPVPGDRGKDEITQMLIPASEIRIEPTWSAPGMRGTASDTIIADDVFVPNRRALSFSRALSGGYATRKINLPLAAVPIVPFLATIAVGPVLGMVDSALAHALGLIRERGAIVGTDYSRAVYSPAVQLSVAKAVGLIDGAHLHVDRAVGVLSAAMKSRTGLDAAAAARTHMDVGVASTQIREAIGLLMDSCAARGFASASPLQRIWRDIEVACRHQLLVADASRERLGRALLDVGGQAPER</sequence>
<evidence type="ECO:0000256" key="1">
    <source>
        <dbReference type="ARBA" id="ARBA00023002"/>
    </source>
</evidence>
<dbReference type="PIRSF" id="PIRSF016578">
    <property type="entry name" value="HsaA"/>
    <property type="match status" value="1"/>
</dbReference>
<keyword evidence="4" id="KW-1185">Reference proteome</keyword>
<evidence type="ECO:0000313" key="3">
    <source>
        <dbReference type="EMBL" id="REH33129.1"/>
    </source>
</evidence>
<dbReference type="Gene3D" id="2.40.110.10">
    <property type="entry name" value="Butyryl-CoA Dehydrogenase, subunit A, domain 2"/>
    <property type="match status" value="1"/>
</dbReference>
<dbReference type="InterPro" id="IPR046373">
    <property type="entry name" value="Acyl-CoA_Oxase/DH_mid-dom_sf"/>
</dbReference>
<evidence type="ECO:0000313" key="4">
    <source>
        <dbReference type="Proteomes" id="UP000256269"/>
    </source>
</evidence>
<dbReference type="Pfam" id="PF08028">
    <property type="entry name" value="Acyl-CoA_dh_2"/>
    <property type="match status" value="1"/>
</dbReference>
<proteinExistence type="predicted"/>
<gene>
    <name evidence="3" type="ORF">BCF44_120201</name>
</gene>
<dbReference type="Proteomes" id="UP000256269">
    <property type="component" value="Unassembled WGS sequence"/>
</dbReference>
<name>A0A3E0GYE1_9PSEU</name>
<dbReference type="RefSeq" id="WP_116180529.1">
    <property type="nucleotide sequence ID" value="NZ_CP144375.1"/>
</dbReference>
<dbReference type="InterPro" id="IPR036250">
    <property type="entry name" value="AcylCo_DH-like_C"/>
</dbReference>
<dbReference type="Gene3D" id="1.20.140.10">
    <property type="entry name" value="Butyryl-CoA Dehydrogenase, subunit A, domain 3"/>
    <property type="match status" value="1"/>
</dbReference>
<reference evidence="3 4" key="1">
    <citation type="submission" date="2018-08" db="EMBL/GenBank/DDBJ databases">
        <title>Genomic Encyclopedia of Archaeal and Bacterial Type Strains, Phase II (KMG-II): from individual species to whole genera.</title>
        <authorList>
            <person name="Goeker M."/>
        </authorList>
    </citation>
    <scope>NUCLEOTIDE SEQUENCE [LARGE SCALE GENOMIC DNA]</scope>
    <source>
        <strain evidence="3 4">DSM 45791</strain>
    </source>
</reference>
<organism evidence="3 4">
    <name type="scientific">Kutzneria buriramensis</name>
    <dbReference type="NCBI Taxonomy" id="1045776"/>
    <lineage>
        <taxon>Bacteria</taxon>
        <taxon>Bacillati</taxon>
        <taxon>Actinomycetota</taxon>
        <taxon>Actinomycetes</taxon>
        <taxon>Pseudonocardiales</taxon>
        <taxon>Pseudonocardiaceae</taxon>
        <taxon>Kutzneria</taxon>
    </lineage>
</organism>
<dbReference type="InterPro" id="IPR009100">
    <property type="entry name" value="AcylCoA_DH/oxidase_NM_dom_sf"/>
</dbReference>
<dbReference type="GO" id="GO:0016627">
    <property type="term" value="F:oxidoreductase activity, acting on the CH-CH group of donors"/>
    <property type="evidence" value="ECO:0007669"/>
    <property type="project" value="InterPro"/>
</dbReference>
<dbReference type="GO" id="GO:0050660">
    <property type="term" value="F:flavin adenine dinucleotide binding"/>
    <property type="evidence" value="ECO:0007669"/>
    <property type="project" value="InterPro"/>
</dbReference>
<dbReference type="AlphaFoldDB" id="A0A3E0GYE1"/>
<dbReference type="EMBL" id="QUNO01000020">
    <property type="protein sequence ID" value="REH33129.1"/>
    <property type="molecule type" value="Genomic_DNA"/>
</dbReference>
<evidence type="ECO:0000259" key="2">
    <source>
        <dbReference type="Pfam" id="PF08028"/>
    </source>
</evidence>
<dbReference type="InterPro" id="IPR037069">
    <property type="entry name" value="AcylCoA_DH/ox_N_sf"/>
</dbReference>
<protein>
    <submittedName>
        <fullName evidence="3">Alkylation response protein AidB-like acyl-CoA dehydrogenase</fullName>
    </submittedName>
</protein>
<dbReference type="Gene3D" id="1.10.540.10">
    <property type="entry name" value="Acyl-CoA dehydrogenase/oxidase, N-terminal domain"/>
    <property type="match status" value="1"/>
</dbReference>
<dbReference type="OrthoDB" id="3402961at2"/>
<dbReference type="SUPFAM" id="SSF47203">
    <property type="entry name" value="Acyl-CoA dehydrogenase C-terminal domain-like"/>
    <property type="match status" value="1"/>
</dbReference>
<keyword evidence="1" id="KW-0560">Oxidoreductase</keyword>
<dbReference type="InterPro" id="IPR013107">
    <property type="entry name" value="Acyl-CoA_DH_C"/>
</dbReference>
<feature type="domain" description="Acyl-CoA dehydrogenase C-terminal" evidence="2">
    <location>
        <begin position="239"/>
        <end position="369"/>
    </location>
</feature>
<comment type="caution">
    <text evidence="3">The sequence shown here is derived from an EMBL/GenBank/DDBJ whole genome shotgun (WGS) entry which is preliminary data.</text>
</comment>
<dbReference type="SUPFAM" id="SSF56645">
    <property type="entry name" value="Acyl-CoA dehydrogenase NM domain-like"/>
    <property type="match status" value="1"/>
</dbReference>
<accession>A0A3E0GYE1</accession>